<dbReference type="SUPFAM" id="SSF46689">
    <property type="entry name" value="Homeodomain-like"/>
    <property type="match status" value="1"/>
</dbReference>
<feature type="modified residue" description="4-aspartylphosphate" evidence="4">
    <location>
        <position position="56"/>
    </location>
</feature>
<keyword evidence="4" id="KW-0597">Phosphoprotein</keyword>
<dbReference type="SMART" id="SM00448">
    <property type="entry name" value="REC"/>
    <property type="match status" value="1"/>
</dbReference>
<evidence type="ECO:0000256" key="2">
    <source>
        <dbReference type="ARBA" id="ARBA00023125"/>
    </source>
</evidence>
<name>A0ABP8LPJ4_9BACT</name>
<dbReference type="InterPro" id="IPR018060">
    <property type="entry name" value="HTH_AraC"/>
</dbReference>
<keyword evidence="8" id="KW-1185">Reference proteome</keyword>
<protein>
    <recommendedName>
        <fullName evidence="9">DNA-binding response regulator</fullName>
    </recommendedName>
</protein>
<dbReference type="PANTHER" id="PTHR43280">
    <property type="entry name" value="ARAC-FAMILY TRANSCRIPTIONAL REGULATOR"/>
    <property type="match status" value="1"/>
</dbReference>
<sequence length="253" mass="28384">MKSEYKRVILIISDQKDLHDFGREVLGRSFHLVDGTGGEQGFARIRQLNPDLIICDLLSPGPDGLSICTKLKSDPTTGHISIILLGPPALEIDGFRAGADDYILAPFDSKVLALKIKNLFRMREALYGQYLLDMFVQAGTDEPGGAFLEKLRQLVHDNISSPDFGVHEMAFQIGLSVSVLYRKLRVLTGGTVNKFVKAIRMRRAMQLLETGVYSVNEVATAVGFEDSKYFSREFRKLFGKTPMEVKRLRNKRD</sequence>
<feature type="domain" description="HTH araC/xylS-type" evidence="5">
    <location>
        <begin position="149"/>
        <end position="248"/>
    </location>
</feature>
<dbReference type="SUPFAM" id="SSF52172">
    <property type="entry name" value="CheY-like"/>
    <property type="match status" value="1"/>
</dbReference>
<dbReference type="Proteomes" id="UP001501508">
    <property type="component" value="Unassembled WGS sequence"/>
</dbReference>
<dbReference type="Pfam" id="PF00072">
    <property type="entry name" value="Response_reg"/>
    <property type="match status" value="1"/>
</dbReference>
<dbReference type="PROSITE" id="PS01124">
    <property type="entry name" value="HTH_ARAC_FAMILY_2"/>
    <property type="match status" value="1"/>
</dbReference>
<dbReference type="InterPro" id="IPR020449">
    <property type="entry name" value="Tscrpt_reg_AraC-type_HTH"/>
</dbReference>
<evidence type="ECO:0000259" key="6">
    <source>
        <dbReference type="PROSITE" id="PS50110"/>
    </source>
</evidence>
<dbReference type="PROSITE" id="PS50110">
    <property type="entry name" value="RESPONSE_REGULATORY"/>
    <property type="match status" value="1"/>
</dbReference>
<dbReference type="Gene3D" id="3.40.50.2300">
    <property type="match status" value="1"/>
</dbReference>
<dbReference type="RefSeq" id="WP_345026359.1">
    <property type="nucleotide sequence ID" value="NZ_BAABEY010000002.1"/>
</dbReference>
<dbReference type="Gene3D" id="1.10.10.60">
    <property type="entry name" value="Homeodomain-like"/>
    <property type="match status" value="1"/>
</dbReference>
<dbReference type="InterPro" id="IPR001789">
    <property type="entry name" value="Sig_transdc_resp-reg_receiver"/>
</dbReference>
<organism evidence="7 8">
    <name type="scientific">Ravibacter arvi</name>
    <dbReference type="NCBI Taxonomy" id="2051041"/>
    <lineage>
        <taxon>Bacteria</taxon>
        <taxon>Pseudomonadati</taxon>
        <taxon>Bacteroidota</taxon>
        <taxon>Cytophagia</taxon>
        <taxon>Cytophagales</taxon>
        <taxon>Spirosomataceae</taxon>
        <taxon>Ravibacter</taxon>
    </lineage>
</organism>
<proteinExistence type="predicted"/>
<dbReference type="PRINTS" id="PR00032">
    <property type="entry name" value="HTHARAC"/>
</dbReference>
<evidence type="ECO:0008006" key="9">
    <source>
        <dbReference type="Google" id="ProtNLM"/>
    </source>
</evidence>
<evidence type="ECO:0000256" key="3">
    <source>
        <dbReference type="ARBA" id="ARBA00023163"/>
    </source>
</evidence>
<evidence type="ECO:0000313" key="7">
    <source>
        <dbReference type="EMBL" id="GAA4432300.1"/>
    </source>
</evidence>
<keyword evidence="2" id="KW-0238">DNA-binding</keyword>
<accession>A0ABP8LPJ4</accession>
<dbReference type="SMART" id="SM00342">
    <property type="entry name" value="HTH_ARAC"/>
    <property type="match status" value="1"/>
</dbReference>
<gene>
    <name evidence="7" type="ORF">GCM10023091_04160</name>
</gene>
<dbReference type="InterPro" id="IPR009057">
    <property type="entry name" value="Homeodomain-like_sf"/>
</dbReference>
<dbReference type="Pfam" id="PF12833">
    <property type="entry name" value="HTH_18"/>
    <property type="match status" value="1"/>
</dbReference>
<evidence type="ECO:0000256" key="4">
    <source>
        <dbReference type="PROSITE-ProRule" id="PRU00169"/>
    </source>
</evidence>
<dbReference type="InterPro" id="IPR011006">
    <property type="entry name" value="CheY-like_superfamily"/>
</dbReference>
<keyword evidence="3" id="KW-0804">Transcription</keyword>
<dbReference type="PANTHER" id="PTHR43280:SF10">
    <property type="entry name" value="REGULATORY PROTEIN POCR"/>
    <property type="match status" value="1"/>
</dbReference>
<evidence type="ECO:0000313" key="8">
    <source>
        <dbReference type="Proteomes" id="UP001501508"/>
    </source>
</evidence>
<comment type="caution">
    <text evidence="7">The sequence shown here is derived from an EMBL/GenBank/DDBJ whole genome shotgun (WGS) entry which is preliminary data.</text>
</comment>
<dbReference type="PROSITE" id="PS00041">
    <property type="entry name" value="HTH_ARAC_FAMILY_1"/>
    <property type="match status" value="1"/>
</dbReference>
<reference evidence="8" key="1">
    <citation type="journal article" date="2019" name="Int. J. Syst. Evol. Microbiol.">
        <title>The Global Catalogue of Microorganisms (GCM) 10K type strain sequencing project: providing services to taxonomists for standard genome sequencing and annotation.</title>
        <authorList>
            <consortium name="The Broad Institute Genomics Platform"/>
            <consortium name="The Broad Institute Genome Sequencing Center for Infectious Disease"/>
            <person name="Wu L."/>
            <person name="Ma J."/>
        </authorList>
    </citation>
    <scope>NUCLEOTIDE SEQUENCE [LARGE SCALE GENOMIC DNA]</scope>
    <source>
        <strain evidence="8">JCM 31920</strain>
    </source>
</reference>
<feature type="domain" description="Response regulatory" evidence="6">
    <location>
        <begin position="8"/>
        <end position="120"/>
    </location>
</feature>
<evidence type="ECO:0000259" key="5">
    <source>
        <dbReference type="PROSITE" id="PS01124"/>
    </source>
</evidence>
<dbReference type="InterPro" id="IPR018062">
    <property type="entry name" value="HTH_AraC-typ_CS"/>
</dbReference>
<evidence type="ECO:0000256" key="1">
    <source>
        <dbReference type="ARBA" id="ARBA00023015"/>
    </source>
</evidence>
<keyword evidence="1" id="KW-0805">Transcription regulation</keyword>
<dbReference type="EMBL" id="BAABEY010000002">
    <property type="protein sequence ID" value="GAA4432300.1"/>
    <property type="molecule type" value="Genomic_DNA"/>
</dbReference>